<accession>A0A8S5P7X2</accession>
<protein>
    <submittedName>
        <fullName evidence="1">Cysteine-rich protein</fullName>
    </submittedName>
</protein>
<sequence>MLTVKNGFLRCPTAGCRNKKVIQVPQDAVAWRIVAFCHDCKREYIVDMDEGQCFESRGR</sequence>
<dbReference type="EMBL" id="BK015360">
    <property type="protein sequence ID" value="DAE03247.1"/>
    <property type="molecule type" value="Genomic_DNA"/>
</dbReference>
<reference evidence="1" key="1">
    <citation type="journal article" date="2021" name="Proc. Natl. Acad. Sci. U.S.A.">
        <title>A Catalog of Tens of Thousands of Viruses from Human Metagenomes Reveals Hidden Associations with Chronic Diseases.</title>
        <authorList>
            <person name="Tisza M.J."/>
            <person name="Buck C.B."/>
        </authorList>
    </citation>
    <scope>NUCLEOTIDE SEQUENCE</scope>
    <source>
        <strain evidence="1">Ct2kB26</strain>
    </source>
</reference>
<organism evidence="1">
    <name type="scientific">Siphoviridae sp. ct2kB26</name>
    <dbReference type="NCBI Taxonomy" id="2825317"/>
    <lineage>
        <taxon>Viruses</taxon>
        <taxon>Duplodnaviria</taxon>
        <taxon>Heunggongvirae</taxon>
        <taxon>Uroviricota</taxon>
        <taxon>Caudoviricetes</taxon>
    </lineage>
</organism>
<proteinExistence type="predicted"/>
<name>A0A8S5P7X2_9CAUD</name>
<evidence type="ECO:0000313" key="1">
    <source>
        <dbReference type="EMBL" id="DAE03247.1"/>
    </source>
</evidence>